<evidence type="ECO:0000256" key="1">
    <source>
        <dbReference type="SAM" id="Coils"/>
    </source>
</evidence>
<dbReference type="SMART" id="SM00271">
    <property type="entry name" value="DnaJ"/>
    <property type="match status" value="1"/>
</dbReference>
<dbReference type="Pfam" id="PF00226">
    <property type="entry name" value="DnaJ"/>
    <property type="match status" value="1"/>
</dbReference>
<organism evidence="4 5">
    <name type="scientific">Leersia perrieri</name>
    <dbReference type="NCBI Taxonomy" id="77586"/>
    <lineage>
        <taxon>Eukaryota</taxon>
        <taxon>Viridiplantae</taxon>
        <taxon>Streptophyta</taxon>
        <taxon>Embryophyta</taxon>
        <taxon>Tracheophyta</taxon>
        <taxon>Spermatophyta</taxon>
        <taxon>Magnoliopsida</taxon>
        <taxon>Liliopsida</taxon>
        <taxon>Poales</taxon>
        <taxon>Poaceae</taxon>
        <taxon>BOP clade</taxon>
        <taxon>Oryzoideae</taxon>
        <taxon>Oryzeae</taxon>
        <taxon>Oryzinae</taxon>
        <taxon>Leersia</taxon>
    </lineage>
</organism>
<dbReference type="Gramene" id="LPERR07G19980.1">
    <property type="protein sequence ID" value="LPERR07G19980.1"/>
    <property type="gene ID" value="LPERR07G19980"/>
</dbReference>
<evidence type="ECO:0000256" key="2">
    <source>
        <dbReference type="SAM" id="MobiDB-lite"/>
    </source>
</evidence>
<reference evidence="4" key="3">
    <citation type="submission" date="2015-04" db="UniProtKB">
        <authorList>
            <consortium name="EnsemblPlants"/>
        </authorList>
    </citation>
    <scope>IDENTIFICATION</scope>
</reference>
<feature type="region of interest" description="Disordered" evidence="2">
    <location>
        <begin position="213"/>
        <end position="253"/>
    </location>
</feature>
<dbReference type="PANTHER" id="PTHR44137:SF63">
    <property type="entry name" value="OS10G0188200 PROTEIN"/>
    <property type="match status" value="1"/>
</dbReference>
<evidence type="ECO:0000313" key="5">
    <source>
        <dbReference type="Proteomes" id="UP000032180"/>
    </source>
</evidence>
<dbReference type="EnsemblPlants" id="LPERR07G19980.1">
    <property type="protein sequence ID" value="LPERR07G19980.1"/>
    <property type="gene ID" value="LPERR07G19980"/>
</dbReference>
<dbReference type="PANTHER" id="PTHR44137">
    <property type="entry name" value="BNAC03G44070D PROTEIN"/>
    <property type="match status" value="1"/>
</dbReference>
<keyword evidence="5" id="KW-1185">Reference proteome</keyword>
<name>A0A0D9X1S2_9ORYZ</name>
<dbReference type="InterPro" id="IPR001623">
    <property type="entry name" value="DnaJ_domain"/>
</dbReference>
<dbReference type="CDD" id="cd06257">
    <property type="entry name" value="DnaJ"/>
    <property type="match status" value="1"/>
</dbReference>
<dbReference type="eggNOG" id="ENOG502R5Y7">
    <property type="taxonomic scope" value="Eukaryota"/>
</dbReference>
<reference evidence="4 5" key="1">
    <citation type="submission" date="2012-08" db="EMBL/GenBank/DDBJ databases">
        <title>Oryza genome evolution.</title>
        <authorList>
            <person name="Wing R.A."/>
        </authorList>
    </citation>
    <scope>NUCLEOTIDE SEQUENCE</scope>
</reference>
<dbReference type="Gene3D" id="1.10.287.110">
    <property type="entry name" value="DnaJ domain"/>
    <property type="match status" value="1"/>
</dbReference>
<dbReference type="GO" id="GO:0005783">
    <property type="term" value="C:endoplasmic reticulum"/>
    <property type="evidence" value="ECO:0007669"/>
    <property type="project" value="UniProtKB-ARBA"/>
</dbReference>
<evidence type="ECO:0000313" key="4">
    <source>
        <dbReference type="EnsemblPlants" id="LPERR07G19980.1"/>
    </source>
</evidence>
<dbReference type="Proteomes" id="UP000032180">
    <property type="component" value="Chromosome 7"/>
</dbReference>
<feature type="coiled-coil region" evidence="1">
    <location>
        <begin position="168"/>
        <end position="199"/>
    </location>
</feature>
<reference evidence="5" key="2">
    <citation type="submission" date="2013-12" db="EMBL/GenBank/DDBJ databases">
        <authorList>
            <person name="Yu Y."/>
            <person name="Lee S."/>
            <person name="de Baynast K."/>
            <person name="Wissotski M."/>
            <person name="Liu L."/>
            <person name="Talag J."/>
            <person name="Goicoechea J."/>
            <person name="Angelova A."/>
            <person name="Jetty R."/>
            <person name="Kudrna D."/>
            <person name="Golser W."/>
            <person name="Rivera L."/>
            <person name="Zhang J."/>
            <person name="Wing R."/>
        </authorList>
    </citation>
    <scope>NUCLEOTIDE SEQUENCE</scope>
</reference>
<dbReference type="SUPFAM" id="SSF46565">
    <property type="entry name" value="Chaperone J-domain"/>
    <property type="match status" value="1"/>
</dbReference>
<feature type="domain" description="J" evidence="3">
    <location>
        <begin position="63"/>
        <end position="132"/>
    </location>
</feature>
<accession>A0A0D9X1S2</accession>
<dbReference type="AlphaFoldDB" id="A0A0D9X1S2"/>
<sequence>MALANDEREQAEEACRRAEESFLAGNIASAVRLARRAHNICPSLPGVANALAAYQVHAANPGDWYAVLGIDRSSCAAALTHDAILKQFRHLSLLVHPDKNSSAAADGAFKLVIQAHDVLSYRAAKPNANTTAAKANTIADARARAEARFRAAKAKFEERFRADNARDVKIARAVRARFEAELRAARARANAEAEAEKHKRWWGEYWDWNPDFSQENASTRRDAAADEEPTPRKRSKPSSPRKEPSPSPPPKPQVFPCPCKCPWCSTQFASMVSAGRWQLKCEACSKISLVNVKGPDMATCSI</sequence>
<protein>
    <recommendedName>
        <fullName evidence="3">J domain-containing protein</fullName>
    </recommendedName>
</protein>
<dbReference type="InterPro" id="IPR036869">
    <property type="entry name" value="J_dom_sf"/>
</dbReference>
<evidence type="ECO:0000259" key="3">
    <source>
        <dbReference type="PROSITE" id="PS50076"/>
    </source>
</evidence>
<dbReference type="PROSITE" id="PS50076">
    <property type="entry name" value="DNAJ_2"/>
    <property type="match status" value="1"/>
</dbReference>
<keyword evidence="1" id="KW-0175">Coiled coil</keyword>
<proteinExistence type="predicted"/>
<dbReference type="HOGENOM" id="CLU_081430_1_0_1"/>